<dbReference type="RefSeq" id="WP_203986411.1">
    <property type="nucleotide sequence ID" value="NZ_BOOU01000049.1"/>
</dbReference>
<reference evidence="2" key="1">
    <citation type="submission" date="2021-01" db="EMBL/GenBank/DDBJ databases">
        <title>Whole genome shotgun sequence of Sphaerisporangium rufum NBRC 109079.</title>
        <authorList>
            <person name="Komaki H."/>
            <person name="Tamura T."/>
        </authorList>
    </citation>
    <scope>NUCLEOTIDE SEQUENCE</scope>
    <source>
        <strain evidence="2">NBRC 109079</strain>
    </source>
</reference>
<organism evidence="2 3">
    <name type="scientific">Sphaerisporangium rufum</name>
    <dbReference type="NCBI Taxonomy" id="1381558"/>
    <lineage>
        <taxon>Bacteria</taxon>
        <taxon>Bacillati</taxon>
        <taxon>Actinomycetota</taxon>
        <taxon>Actinomycetes</taxon>
        <taxon>Streptosporangiales</taxon>
        <taxon>Streptosporangiaceae</taxon>
        <taxon>Sphaerisporangium</taxon>
    </lineage>
</organism>
<evidence type="ECO:0000313" key="3">
    <source>
        <dbReference type="Proteomes" id="UP000655287"/>
    </source>
</evidence>
<keyword evidence="3" id="KW-1185">Reference proteome</keyword>
<dbReference type="Proteomes" id="UP000655287">
    <property type="component" value="Unassembled WGS sequence"/>
</dbReference>
<evidence type="ECO:0000256" key="1">
    <source>
        <dbReference type="SAM" id="MobiDB-lite"/>
    </source>
</evidence>
<evidence type="ECO:0000313" key="2">
    <source>
        <dbReference type="EMBL" id="GII78510.1"/>
    </source>
</evidence>
<dbReference type="EMBL" id="BOOU01000049">
    <property type="protein sequence ID" value="GII78510.1"/>
    <property type="molecule type" value="Genomic_DNA"/>
</dbReference>
<dbReference type="AlphaFoldDB" id="A0A919V5P2"/>
<comment type="caution">
    <text evidence="2">The sequence shown here is derived from an EMBL/GenBank/DDBJ whole genome shotgun (WGS) entry which is preliminary data.</text>
</comment>
<feature type="region of interest" description="Disordered" evidence="1">
    <location>
        <begin position="38"/>
        <end position="65"/>
    </location>
</feature>
<proteinExistence type="predicted"/>
<gene>
    <name evidence="2" type="ORF">Sru01_34920</name>
</gene>
<protein>
    <submittedName>
        <fullName evidence="2">Uncharacterized protein</fullName>
    </submittedName>
</protein>
<sequence>MTEDTAPAERFTDEEYAFLRYVRFGTLPPRVLPAEMVEEVDTDSRPDVPEGSQLPHRWGGSGHFP</sequence>
<accession>A0A919V5P2</accession>
<name>A0A919V5P2_9ACTN</name>